<sequence>MMRAMQSLWDQLLLLQLPVIIPQKYLTLLAISLNQTRIHYYRRHL</sequence>
<dbReference type="EMBL" id="GGEC01002871">
    <property type="protein sequence ID" value="MBW83354.1"/>
    <property type="molecule type" value="Transcribed_RNA"/>
</dbReference>
<reference evidence="1" key="1">
    <citation type="submission" date="2018-02" db="EMBL/GenBank/DDBJ databases">
        <title>Rhizophora mucronata_Transcriptome.</title>
        <authorList>
            <person name="Meera S.P."/>
            <person name="Sreeshan A."/>
            <person name="Augustine A."/>
        </authorList>
    </citation>
    <scope>NUCLEOTIDE SEQUENCE</scope>
    <source>
        <tissue evidence="1">Leaf</tissue>
    </source>
</reference>
<name>A0A2P2IQ77_RHIMU</name>
<evidence type="ECO:0000313" key="1">
    <source>
        <dbReference type="EMBL" id="MBW83354.1"/>
    </source>
</evidence>
<accession>A0A2P2IQ77</accession>
<proteinExistence type="predicted"/>
<organism evidence="1">
    <name type="scientific">Rhizophora mucronata</name>
    <name type="common">Asiatic mangrove</name>
    <dbReference type="NCBI Taxonomy" id="61149"/>
    <lineage>
        <taxon>Eukaryota</taxon>
        <taxon>Viridiplantae</taxon>
        <taxon>Streptophyta</taxon>
        <taxon>Embryophyta</taxon>
        <taxon>Tracheophyta</taxon>
        <taxon>Spermatophyta</taxon>
        <taxon>Magnoliopsida</taxon>
        <taxon>eudicotyledons</taxon>
        <taxon>Gunneridae</taxon>
        <taxon>Pentapetalae</taxon>
        <taxon>rosids</taxon>
        <taxon>fabids</taxon>
        <taxon>Malpighiales</taxon>
        <taxon>Rhizophoraceae</taxon>
        <taxon>Rhizophora</taxon>
    </lineage>
</organism>
<dbReference type="AlphaFoldDB" id="A0A2P2IQ77"/>
<protein>
    <submittedName>
        <fullName evidence="1">Uncharacterized protein</fullName>
    </submittedName>
</protein>